<feature type="compositionally biased region" description="Polar residues" evidence="6">
    <location>
        <begin position="1603"/>
        <end position="1622"/>
    </location>
</feature>
<evidence type="ECO:0000256" key="4">
    <source>
        <dbReference type="ARBA" id="ARBA00022840"/>
    </source>
</evidence>
<feature type="region of interest" description="Disordered" evidence="6">
    <location>
        <begin position="2828"/>
        <end position="2914"/>
    </location>
</feature>
<feature type="domain" description="Helicase Sen1 N-terminal" evidence="7">
    <location>
        <begin position="45"/>
        <end position="423"/>
    </location>
</feature>
<evidence type="ECO:0000256" key="1">
    <source>
        <dbReference type="ARBA" id="ARBA00022741"/>
    </source>
</evidence>
<dbReference type="RefSeq" id="XP_022102655.1">
    <property type="nucleotide sequence ID" value="XM_022246963.1"/>
</dbReference>
<feature type="compositionally biased region" description="Low complexity" evidence="6">
    <location>
        <begin position="1812"/>
        <end position="1823"/>
    </location>
</feature>
<feature type="compositionally biased region" description="Low complexity" evidence="6">
    <location>
        <begin position="842"/>
        <end position="874"/>
    </location>
</feature>
<dbReference type="GO" id="GO:0006369">
    <property type="term" value="P:termination of RNA polymerase II transcription"/>
    <property type="evidence" value="ECO:0007669"/>
    <property type="project" value="TreeGrafter"/>
</dbReference>
<feature type="region of interest" description="Disordered" evidence="6">
    <location>
        <begin position="1311"/>
        <end position="1340"/>
    </location>
</feature>
<feature type="compositionally biased region" description="Basic and acidic residues" evidence="6">
    <location>
        <begin position="1099"/>
        <end position="1117"/>
    </location>
</feature>
<dbReference type="InterPro" id="IPR041677">
    <property type="entry name" value="DNA2/NAM7_AAA_11"/>
</dbReference>
<dbReference type="FunFam" id="3.40.50.300:FF:000326">
    <property type="entry name" value="P-loop containing nucleoside triphosphate hydrolase"/>
    <property type="match status" value="1"/>
</dbReference>
<accession>A0A8B7ZAF2</accession>
<feature type="compositionally biased region" description="Basic and acidic residues" evidence="6">
    <location>
        <begin position="1074"/>
        <end position="1085"/>
    </location>
</feature>
<dbReference type="SUPFAM" id="SSF52540">
    <property type="entry name" value="P-loop containing nucleoside triphosphate hydrolases"/>
    <property type="match status" value="1"/>
</dbReference>
<feature type="compositionally biased region" description="Polar residues" evidence="6">
    <location>
        <begin position="2756"/>
        <end position="2771"/>
    </location>
</feature>
<evidence type="ECO:0000256" key="2">
    <source>
        <dbReference type="ARBA" id="ARBA00022801"/>
    </source>
</evidence>
<evidence type="ECO:0000259" key="9">
    <source>
        <dbReference type="Pfam" id="PF13087"/>
    </source>
</evidence>
<dbReference type="GO" id="GO:0001147">
    <property type="term" value="F:transcription termination site sequence-specific DNA binding"/>
    <property type="evidence" value="ECO:0007669"/>
    <property type="project" value="TreeGrafter"/>
</dbReference>
<evidence type="ECO:0000313" key="10">
    <source>
        <dbReference type="Proteomes" id="UP000694845"/>
    </source>
</evidence>
<feature type="compositionally biased region" description="Polar residues" evidence="6">
    <location>
        <begin position="2934"/>
        <end position="2948"/>
    </location>
</feature>
<name>A0A8B7ZAF2_ACAPL</name>
<dbReference type="OMA" id="PQDKCLN"/>
<feature type="compositionally biased region" description="Low complexity" evidence="6">
    <location>
        <begin position="1132"/>
        <end position="1145"/>
    </location>
</feature>
<dbReference type="GO" id="GO:0016787">
    <property type="term" value="F:hydrolase activity"/>
    <property type="evidence" value="ECO:0007669"/>
    <property type="project" value="UniProtKB-KW"/>
</dbReference>
<evidence type="ECO:0000256" key="3">
    <source>
        <dbReference type="ARBA" id="ARBA00022806"/>
    </source>
</evidence>
<dbReference type="Pfam" id="PF13086">
    <property type="entry name" value="AAA_11"/>
    <property type="match status" value="1"/>
</dbReference>
<evidence type="ECO:0000313" key="12">
    <source>
        <dbReference type="RefSeq" id="XP_022102654.1"/>
    </source>
</evidence>
<feature type="compositionally biased region" description="Polar residues" evidence="6">
    <location>
        <begin position="1521"/>
        <end position="1545"/>
    </location>
</feature>
<feature type="coiled-coil region" evidence="5">
    <location>
        <begin position="2276"/>
        <end position="2303"/>
    </location>
</feature>
<feature type="compositionally biased region" description="Basic residues" evidence="6">
    <location>
        <begin position="876"/>
        <end position="885"/>
    </location>
</feature>
<dbReference type="PANTHER" id="PTHR10887">
    <property type="entry name" value="DNA2/NAM7 HELICASE FAMILY"/>
    <property type="match status" value="1"/>
</dbReference>
<dbReference type="Proteomes" id="UP000694845">
    <property type="component" value="Unplaced"/>
</dbReference>
<dbReference type="CDD" id="cd18808">
    <property type="entry name" value="SF1_C_Upf1"/>
    <property type="match status" value="1"/>
</dbReference>
<evidence type="ECO:0000259" key="7">
    <source>
        <dbReference type="Pfam" id="PF12726"/>
    </source>
</evidence>
<dbReference type="GO" id="GO:0005524">
    <property type="term" value="F:ATP binding"/>
    <property type="evidence" value="ECO:0007669"/>
    <property type="project" value="UniProtKB-KW"/>
</dbReference>
<feature type="compositionally biased region" description="Polar residues" evidence="6">
    <location>
        <begin position="2992"/>
        <end position="3013"/>
    </location>
</feature>
<proteinExistence type="predicted"/>
<keyword evidence="5" id="KW-0175">Coiled coil</keyword>
<feature type="compositionally biased region" description="Polar residues" evidence="6">
    <location>
        <begin position="1799"/>
        <end position="1811"/>
    </location>
</feature>
<gene>
    <name evidence="11 12 13" type="primary">LOC110985731</name>
</gene>
<feature type="compositionally biased region" description="Polar residues" evidence="6">
    <location>
        <begin position="2710"/>
        <end position="2719"/>
    </location>
</feature>
<feature type="region of interest" description="Disordered" evidence="6">
    <location>
        <begin position="609"/>
        <end position="700"/>
    </location>
</feature>
<keyword evidence="10" id="KW-1185">Reference proteome</keyword>
<feature type="region of interest" description="Disordered" evidence="6">
    <location>
        <begin position="1799"/>
        <end position="1833"/>
    </location>
</feature>
<dbReference type="RefSeq" id="XP_022102653.1">
    <property type="nucleotide sequence ID" value="XM_022246961.1"/>
</dbReference>
<evidence type="ECO:0000256" key="6">
    <source>
        <dbReference type="SAM" id="MobiDB-lite"/>
    </source>
</evidence>
<feature type="compositionally biased region" description="Basic and acidic residues" evidence="6">
    <location>
        <begin position="1483"/>
        <end position="1507"/>
    </location>
</feature>
<dbReference type="InterPro" id="IPR024481">
    <property type="entry name" value="Helicase_Sen1_N"/>
</dbReference>
<dbReference type="OrthoDB" id="2285229at2759"/>
<feature type="compositionally biased region" description="Basic and acidic residues" evidence="6">
    <location>
        <begin position="2981"/>
        <end position="2991"/>
    </location>
</feature>
<feature type="region of interest" description="Disordered" evidence="6">
    <location>
        <begin position="2176"/>
        <end position="2195"/>
    </location>
</feature>
<dbReference type="Pfam" id="PF12726">
    <property type="entry name" value="SEN1_N"/>
    <property type="match status" value="1"/>
</dbReference>
<protein>
    <submittedName>
        <fullName evidence="11 12">Uncharacterized protein LOC110985731 isoform X1</fullName>
    </submittedName>
</protein>
<evidence type="ECO:0000259" key="8">
    <source>
        <dbReference type="Pfam" id="PF13086"/>
    </source>
</evidence>
<dbReference type="GO" id="GO:0005694">
    <property type="term" value="C:chromosome"/>
    <property type="evidence" value="ECO:0007669"/>
    <property type="project" value="UniProtKB-ARBA"/>
</dbReference>
<feature type="compositionally biased region" description="Polar residues" evidence="6">
    <location>
        <begin position="726"/>
        <end position="736"/>
    </location>
</feature>
<feature type="domain" description="DNA2/NAM7 helicase helicase" evidence="8">
    <location>
        <begin position="2122"/>
        <end position="2429"/>
    </location>
</feature>
<dbReference type="InterPro" id="IPR047187">
    <property type="entry name" value="SF1_C_Upf1"/>
</dbReference>
<feature type="region of interest" description="Disordered" evidence="6">
    <location>
        <begin position="2696"/>
        <end position="2785"/>
    </location>
</feature>
<dbReference type="PANTHER" id="PTHR10887:SF495">
    <property type="entry name" value="HELICASE SENATAXIN ISOFORM X1-RELATED"/>
    <property type="match status" value="1"/>
</dbReference>
<feature type="compositionally biased region" description="Basic and acidic residues" evidence="6">
    <location>
        <begin position="1025"/>
        <end position="1040"/>
    </location>
</feature>
<keyword evidence="2" id="KW-0378">Hydrolase</keyword>
<feature type="region of interest" description="Disordered" evidence="6">
    <location>
        <begin position="2934"/>
        <end position="3087"/>
    </location>
</feature>
<keyword evidence="1" id="KW-0547">Nucleotide-binding</keyword>
<feature type="compositionally biased region" description="Polar residues" evidence="6">
    <location>
        <begin position="1651"/>
        <end position="1662"/>
    </location>
</feature>
<feature type="compositionally biased region" description="Polar residues" evidence="6">
    <location>
        <begin position="3055"/>
        <end position="3071"/>
    </location>
</feature>
<feature type="region of interest" description="Disordered" evidence="6">
    <location>
        <begin position="1021"/>
        <end position="1153"/>
    </location>
</feature>
<feature type="compositionally biased region" description="Basic and acidic residues" evidence="6">
    <location>
        <begin position="3025"/>
        <end position="3036"/>
    </location>
</feature>
<dbReference type="RefSeq" id="XP_022102654.1">
    <property type="nucleotide sequence ID" value="XM_022246962.1"/>
</dbReference>
<feature type="coiled-coil region" evidence="5">
    <location>
        <begin position="1364"/>
        <end position="1398"/>
    </location>
</feature>
<keyword evidence="3" id="KW-0347">Helicase</keyword>
<feature type="domain" description="DNA2/NAM7 helicase-like C-terminal" evidence="9">
    <location>
        <begin position="2436"/>
        <end position="2653"/>
    </location>
</feature>
<feature type="compositionally biased region" description="Polar residues" evidence="6">
    <location>
        <begin position="656"/>
        <end position="676"/>
    </location>
</feature>
<dbReference type="Gene3D" id="3.40.50.300">
    <property type="entry name" value="P-loop containing nucleotide triphosphate hydrolases"/>
    <property type="match status" value="2"/>
</dbReference>
<keyword evidence="4" id="KW-0067">ATP-binding</keyword>
<feature type="compositionally biased region" description="Basic and acidic residues" evidence="6">
    <location>
        <begin position="1425"/>
        <end position="1465"/>
    </location>
</feature>
<feature type="compositionally biased region" description="Low complexity" evidence="6">
    <location>
        <begin position="1087"/>
        <end position="1098"/>
    </location>
</feature>
<evidence type="ECO:0000313" key="13">
    <source>
        <dbReference type="RefSeq" id="XP_022102655.1"/>
    </source>
</evidence>
<dbReference type="GeneID" id="110985731"/>
<feature type="compositionally biased region" description="Low complexity" evidence="6">
    <location>
        <begin position="2884"/>
        <end position="2897"/>
    </location>
</feature>
<feature type="compositionally biased region" description="Low complexity" evidence="6">
    <location>
        <begin position="677"/>
        <end position="690"/>
    </location>
</feature>
<dbReference type="GO" id="GO:0016604">
    <property type="term" value="C:nuclear body"/>
    <property type="evidence" value="ECO:0007669"/>
    <property type="project" value="TreeGrafter"/>
</dbReference>
<reference evidence="11 12" key="1">
    <citation type="submission" date="2025-04" db="UniProtKB">
        <authorList>
            <consortium name="RefSeq"/>
        </authorList>
    </citation>
    <scope>IDENTIFICATION</scope>
</reference>
<feature type="compositionally biased region" description="Low complexity" evidence="6">
    <location>
        <begin position="2837"/>
        <end position="2849"/>
    </location>
</feature>
<feature type="region of interest" description="Disordered" evidence="6">
    <location>
        <begin position="1401"/>
        <end position="1662"/>
    </location>
</feature>
<dbReference type="GO" id="GO:0004386">
    <property type="term" value="F:helicase activity"/>
    <property type="evidence" value="ECO:0007669"/>
    <property type="project" value="UniProtKB-KW"/>
</dbReference>
<sequence>MKLHVAMDIGENCPACQWHTDGETSTGDQLRRYVMEASRGSPVFQRLEADLKECRKCMGAYHKAREQLIQEEGHFDLKLFQLEERRLTETFRRDTEEQDILVPITEVLWHPYLLFHPELEAVFCRRLLKLDKDVGLEGFLTECLPTMYLLLIHRNEEVRELAWRCLQNPDYRITCDNYEDTNMGQAFRWVMLSAEAIEPLTPSPQKTLAIFHSPSQVKELPPHFLCTKLHAYWQGVARLLSIFSVEALKHCFTNSPDFKKLIPTMIDHFSTKTDDKTSGCQSSFWPLLQCLAFLMDKVGRVVWQDVPEATVKGIFDTAKNTIISAIENMIKSGTEQVPTAPGMSVGPSEPFLWMTLYVNSLMDFGISVSDSVPAKVTNFLCIQLEDLLRLGCHGDSLKRSRIDSLIAKFMQALVNVLQSLLKRSLLGDLVREVKASMWLRICLAFLQKYPPVRGQQDLSFAITVSNSIRQFLLDVFKLAQKNKLSVGQSVKYIKMLGLPLLLTSSARCNIQEPPISLQENLCEMTQGKGFTDCVKFVEETLKQHSSLSSIGIYQSLSVRESDTACVPGPSTRSPVSCFRKNSHKLKLRGPLSFTSNTMQDKNVLERNDFSDNEASTSPKHASRPHEEAVHPLPTSPKWVLPVPTKSVIKSEPGHPQLSSGSAPSMHQPGSTAKPNRSSQKSSDVVISISDDSSDEAFCQSPTAGQEFCDDALMQDSEEIYEILSHTSQSEDSQNEPADNFSLDVPNARKEQWQPSVKIELIPELTDISEDGRQFIVTSMDPVIIKNATPQKTGIKRERVSSDDSESSLSNSDIRRDAHLKAKKNCRRRLTELESSSDDDTGRPPSSSPSTSQSWLWPSSPSGSSLSRPFKSSPKYPRNRLSRSRRLNTSMCSIVKNERHTDAYVPEREEYQPLVKKELLSDDGDIASAVGTSKAAQYQVEIKEEGVKKDGKGKLLSHEKSTKSRNRGLFSDGQALDYLNGALSAIANDNDSVSQEPVMSNSDDSCDSEAVISFGKDWGSSVKMDQVAKPDGDEEEMKPCAEENTNNLLLLGDHHQDSKSPVSPVFDTSDSAGQEDVKFRTDDPHKPASSAVVSKASHQVSRDEEHVEEGRLMQHGPEEISSESGMRPFSPISDDSSSENSQQSESLLTQQIPIPEQVQPFQSEDSLGSSKELKQRIDKLVSEMCSYDSSEDSDSSVPDVALISHVISSDESTCMAPEKVPSDELKDCKLAVQVVLASASLDNSYSSQGFSYIEDRLDSDEIIDLENYNCSELYDEDRLSQLIEISSDEGDYLDQTAGELNIDLDIKVKQEPEGDHYQPNRSSPSIVSRPVHSSGLSEDPDFISALQDHEDTTWFEDEIEEEDYLQDQQEGYREVQEVAEEVEMEQRQAKQRRLVLEEEEAFIAGDLPDIKSHSSSPLENAAAERAIQDHNNHGWFDDDSSPAKESTEGLDSEEKSTDNVLKKALDDITALEAATEEGLQTESQQKEKEEKSLSHSRIRWDESSESGKRPSLPKRAAASYPPKSSTDGVVEGSSVSEPTSSLSKVQGSWKPGNFHQPEFTPANAEPLKRFRGSSNEPELVDTYVLDSSQPRRRPRAARDEERPSTSVQSWASRFSSRTGSLFQTMKEGPPSAQKGNQDKDVTPSKRVRHSSGPPTTWKTAQSLDTTLKVTTPPSSYVESLPHYAQPVYAHATVPAVSLSQTVSTSTQSCSNTASMAGQAAPMSNSANGVNLSNNAASRDANIHGQQMISELESPLPQKVPSISQPRFQFFTSDPQMAETAASLPALVNSSVCRNSTAVSSTAQTETSLPSNDATKTSAVASQAKASKKGEPSGLNREISTVPALSVQQQAAVQLPKAARFSMEDLFCWVIGWNSQWLDIYGPQSEGQSPSSVPQAILADCPYKQLLDVPSSFDFHEDYFKVFVPLLLHEIWAQLQSKVEVGSASIEAAFVECRHKEQRQTGLLLSCTFKVQGAKATCPVSPQDVIKVSPSEEDPTCSWCPLLAVVTDVTRVVLNTTGARNLNHNASVNVQGLPRTEEKLFEVSVLILAKSEEIYRALSATTGHKVRLKVLHSLVSAIHQFQGLISLHKCGIIASDILRFRRMEVFSSASSSAPSNMKPQDKCLNPCQLQAVSRASAAVAMFDTLPRICLVNGPPATGRTKTVIQIVKQVLKNQAAKQHQQCLPGKRNSRSQAKPPPVLLCAPSHTLVNVLLRQLMREIPTMFPYETQPSDRGATKRYHVVRVHGPSAVIHDSVKKFSLDSQVEAQRKQDVHRIDLNLERSTKKRESLHRQITELEKNCELHNHNSNKEELIRVQQRKKQLIKDLTINKLKLEDQKRQRAELEGRPNAIYERAILDRADVICCTVNFTGSQLLQDTGSKDGARQKMKFSCVIVDEANQCMELDSIIPLQNCSMKVVLVGDPKLTRATVASKEANQHGLHRSLFERLCGWFPSGETHPSPICRLKNQHRMHPEIAAFPSKHFYGGGLLIDKNMAKRRQSFFLHPYLIFNVIQSKEVKTSQRSYANEAEQIMVLKLYHRICREKMKDKVIFSEPTSMGIIVLSKDQASYISLCQKKAEKELAASSPKNFLFPSVEISTPDQFQGREKDVIIISCVRTQGSSDHSGSSCSFSSNFFSDGRKINFLLTRARYSLFIVGNLSFLQSQKEWWAVVADADKRKCVIHVPRKLYEKAARCCVRRPSSAPPGSAQCDRPTQGLTTQTCKSLGSPKHTVEGSVTVPSNRIGDSKRDHVQSPVVEKPFASSSQGSATVDKTTARTMDPPASQASLMQGRVQDPILNEKESEKPAVKSCLSTPKVKKITNRVTFQQSEALASHTLLPRPMQSSSGAQSQGGQQNPYKMASRSPERSQTAKRSPKLPQYRHILKKRLMPWWSPQRSPQSSPPATKLTPPYKSRPASRGEALKSALGSLLTSLRAQTGLVTDPQQGSGSSSHFQDSLAPVTADSRASVGTARPSREEGITTPRKTGITRERLRHQEECSAQQPTTSLGDDSSNQRLSTQNEDDQLRITVENVKRNQGKEKRTMALAGLQPDPRLARRRRSTNSGAEPPETQSGNSNRCDYPQRDRCLPGIDSE</sequence>
<dbReference type="InterPro" id="IPR041679">
    <property type="entry name" value="DNA2/NAM7-like_C"/>
</dbReference>
<dbReference type="InterPro" id="IPR027417">
    <property type="entry name" value="P-loop_NTPase"/>
</dbReference>
<feature type="region of interest" description="Disordered" evidence="6">
    <location>
        <begin position="726"/>
        <end position="748"/>
    </location>
</feature>
<evidence type="ECO:0000256" key="5">
    <source>
        <dbReference type="SAM" id="Coils"/>
    </source>
</evidence>
<evidence type="ECO:0000313" key="11">
    <source>
        <dbReference type="RefSeq" id="XP_022102653.1"/>
    </source>
</evidence>
<dbReference type="KEGG" id="aplc:110985731"/>
<feature type="region of interest" description="Disordered" evidence="6">
    <location>
        <begin position="787"/>
        <end position="893"/>
    </location>
</feature>
<dbReference type="Pfam" id="PF13087">
    <property type="entry name" value="AAA_12"/>
    <property type="match status" value="1"/>
</dbReference>
<dbReference type="InterPro" id="IPR045055">
    <property type="entry name" value="DNA2/NAM7-like"/>
</dbReference>
<organism evidence="10 12">
    <name type="scientific">Acanthaster planci</name>
    <name type="common">Crown-of-thorns starfish</name>
    <dbReference type="NCBI Taxonomy" id="133434"/>
    <lineage>
        <taxon>Eukaryota</taxon>
        <taxon>Metazoa</taxon>
        <taxon>Echinodermata</taxon>
        <taxon>Eleutherozoa</taxon>
        <taxon>Asterozoa</taxon>
        <taxon>Asteroidea</taxon>
        <taxon>Valvatacea</taxon>
        <taxon>Valvatida</taxon>
        <taxon>Acanthasteridae</taxon>
        <taxon>Acanthaster</taxon>
    </lineage>
</organism>